<reference evidence="3" key="1">
    <citation type="journal article" date="2019" name="Int. J. Syst. Evol. Microbiol.">
        <title>The Global Catalogue of Microorganisms (GCM) 10K type strain sequencing project: providing services to taxonomists for standard genome sequencing and annotation.</title>
        <authorList>
            <consortium name="The Broad Institute Genomics Platform"/>
            <consortium name="The Broad Institute Genome Sequencing Center for Infectious Disease"/>
            <person name="Wu L."/>
            <person name="Ma J."/>
        </authorList>
    </citation>
    <scope>NUCLEOTIDE SEQUENCE [LARGE SCALE GENOMIC DNA]</scope>
    <source>
        <strain evidence="3">JCM 18053</strain>
    </source>
</reference>
<dbReference type="InterPro" id="IPR050464">
    <property type="entry name" value="Zeta_carotene_desat/Oxidored"/>
</dbReference>
<keyword evidence="3" id="KW-1185">Reference proteome</keyword>
<protein>
    <submittedName>
        <fullName evidence="2">FAD-dependent oxidoreductase</fullName>
    </submittedName>
</protein>
<accession>A0ABP9PBW9</accession>
<dbReference type="PANTHER" id="PTHR42923">
    <property type="entry name" value="PROTOPORPHYRINOGEN OXIDASE"/>
    <property type="match status" value="1"/>
</dbReference>
<feature type="domain" description="Amine oxidase" evidence="1">
    <location>
        <begin position="13"/>
        <end position="330"/>
    </location>
</feature>
<dbReference type="Proteomes" id="UP001499852">
    <property type="component" value="Unassembled WGS sequence"/>
</dbReference>
<dbReference type="Gene3D" id="3.50.50.60">
    <property type="entry name" value="FAD/NAD(P)-binding domain"/>
    <property type="match status" value="1"/>
</dbReference>
<dbReference type="Gene3D" id="3.30.70.1990">
    <property type="match status" value="1"/>
</dbReference>
<dbReference type="EMBL" id="BAABIA010000006">
    <property type="protein sequence ID" value="GAA5143243.1"/>
    <property type="molecule type" value="Genomic_DNA"/>
</dbReference>
<dbReference type="Pfam" id="PF01593">
    <property type="entry name" value="Amino_oxidase"/>
    <property type="match status" value="1"/>
</dbReference>
<dbReference type="RefSeq" id="WP_345737247.1">
    <property type="nucleotide sequence ID" value="NZ_BAABIA010000006.1"/>
</dbReference>
<dbReference type="SUPFAM" id="SSF51905">
    <property type="entry name" value="FAD/NAD(P)-binding domain"/>
    <property type="match status" value="1"/>
</dbReference>
<dbReference type="InterPro" id="IPR036188">
    <property type="entry name" value="FAD/NAD-bd_sf"/>
</dbReference>
<dbReference type="Gene3D" id="1.10.405.20">
    <property type="match status" value="1"/>
</dbReference>
<comment type="caution">
    <text evidence="2">The sequence shown here is derived from an EMBL/GenBank/DDBJ whole genome shotgun (WGS) entry which is preliminary data.</text>
</comment>
<name>A0ABP9PBW9_9BACT</name>
<dbReference type="PROSITE" id="PS51257">
    <property type="entry name" value="PROKAR_LIPOPROTEIN"/>
    <property type="match status" value="1"/>
</dbReference>
<dbReference type="PANTHER" id="PTHR42923:SF17">
    <property type="entry name" value="AMINE OXIDASE DOMAIN-CONTAINING PROTEIN"/>
    <property type="match status" value="1"/>
</dbReference>
<proteinExistence type="predicted"/>
<dbReference type="InterPro" id="IPR002937">
    <property type="entry name" value="Amino_oxidase"/>
</dbReference>
<sequence>MSLPRLAIIGTGISGLGCAHFLHKLYDLTMYEAADYIGGHTNTVTVTEDGQELPIDTGFMVFNHQTYPLLCRLFKELGVETKRTDMSFSLRHVPTGYEYNGKNLDTIFGQRSNLLSPRFWKFLLKIKRFNEETVAAMNDPQFEHMTLREYAKARNYGQDFLDLYVIPMGSAVWSTPPELMMEFPARTLMHFWFNHGFLGMETRHPWWTVVDGSRQYVRKLVPPFWDRIRLNTPVEKIERQGGKVIIHAKGHAPETYDKVILATHAPTSLRMLAEPTALEQELLPHFKYQANMATLHTDDRFLPTTRKCWAAWNYHIEFDKSGAIQPSTHYWMNLLQGVSEKTNYFVSINGEDAIDPAKVIRRIAYEHPLFDVKATAAQKRLPELNRISRDQTTYYCGAWFRYGFHEDGFMSAVNLCRDLLGEEPW</sequence>
<evidence type="ECO:0000313" key="2">
    <source>
        <dbReference type="EMBL" id="GAA5143243.1"/>
    </source>
</evidence>
<evidence type="ECO:0000313" key="3">
    <source>
        <dbReference type="Proteomes" id="UP001499852"/>
    </source>
</evidence>
<organism evidence="2 3">
    <name type="scientific">Prosthecobacter algae</name>
    <dbReference type="NCBI Taxonomy" id="1144682"/>
    <lineage>
        <taxon>Bacteria</taxon>
        <taxon>Pseudomonadati</taxon>
        <taxon>Verrucomicrobiota</taxon>
        <taxon>Verrucomicrobiia</taxon>
        <taxon>Verrucomicrobiales</taxon>
        <taxon>Verrucomicrobiaceae</taxon>
        <taxon>Prosthecobacter</taxon>
    </lineage>
</organism>
<gene>
    <name evidence="2" type="ORF">GCM10023213_30590</name>
</gene>
<evidence type="ECO:0000259" key="1">
    <source>
        <dbReference type="Pfam" id="PF01593"/>
    </source>
</evidence>